<dbReference type="PROSITE" id="PS50305">
    <property type="entry name" value="SIRTUIN"/>
    <property type="match status" value="1"/>
</dbReference>
<evidence type="ECO:0000256" key="3">
    <source>
        <dbReference type="ARBA" id="ARBA00022679"/>
    </source>
</evidence>
<gene>
    <name evidence="8" type="ORF">BD410DRAFT_796310</name>
</gene>
<dbReference type="GO" id="GO:0070403">
    <property type="term" value="F:NAD+ binding"/>
    <property type="evidence" value="ECO:0007669"/>
    <property type="project" value="InterPro"/>
</dbReference>
<dbReference type="VEuPathDB" id="FungiDB:BD410DRAFT_796310"/>
<accession>A0A4Y7PK89</accession>
<keyword evidence="9" id="KW-1185">Reference proteome</keyword>
<dbReference type="EMBL" id="ML170272">
    <property type="protein sequence ID" value="TDL15508.1"/>
    <property type="molecule type" value="Genomic_DNA"/>
</dbReference>
<keyword evidence="6" id="KW-0862">Zinc</keyword>
<sequence length="296" mass="31795">MPSASQTTASSDIQSFRDVLASSKSIIILAGAGLSAGSGIQTYRGGGGLWNTQDADYLATPQGFKENPSRVWQFYHHRREICLQSQPNAAHRALASLSKLSTLSRIAPSLKETSSPPLLITQNIDSLSLRALDGLPPAVKTAAEGRLLEMHGCIFSTRCTSCQHTQCTYTSPLCSALLDTKERDIPISELPRCGGENWSGSNRYGKCGGLLRPDVVWFGEIPNHMGEIAQRLNWCDLLLVVGTSSTVYPAAGFAATVKARGGKVAVFDIENPKDRVGADFIFLGPCEETLPEVLGV</sequence>
<feature type="active site" description="Proton acceptor" evidence="6">
    <location>
        <position position="151"/>
    </location>
</feature>
<protein>
    <submittedName>
        <fullName evidence="8">Sirtuin</fullName>
    </submittedName>
</protein>
<organism evidence="8 9">
    <name type="scientific">Rickenella mellea</name>
    <dbReference type="NCBI Taxonomy" id="50990"/>
    <lineage>
        <taxon>Eukaryota</taxon>
        <taxon>Fungi</taxon>
        <taxon>Dikarya</taxon>
        <taxon>Basidiomycota</taxon>
        <taxon>Agaricomycotina</taxon>
        <taxon>Agaricomycetes</taxon>
        <taxon>Hymenochaetales</taxon>
        <taxon>Rickenellaceae</taxon>
        <taxon>Rickenella</taxon>
    </lineage>
</organism>
<evidence type="ECO:0000256" key="5">
    <source>
        <dbReference type="ARBA" id="ARBA00023128"/>
    </source>
</evidence>
<reference evidence="8 9" key="1">
    <citation type="submission" date="2018-06" db="EMBL/GenBank/DDBJ databases">
        <title>A transcriptomic atlas of mushroom development highlights an independent origin of complex multicellularity.</title>
        <authorList>
            <consortium name="DOE Joint Genome Institute"/>
            <person name="Krizsan K."/>
            <person name="Almasi E."/>
            <person name="Merenyi Z."/>
            <person name="Sahu N."/>
            <person name="Viragh M."/>
            <person name="Koszo T."/>
            <person name="Mondo S."/>
            <person name="Kiss B."/>
            <person name="Balint B."/>
            <person name="Kues U."/>
            <person name="Barry K."/>
            <person name="Hegedus J.C."/>
            <person name="Henrissat B."/>
            <person name="Johnson J."/>
            <person name="Lipzen A."/>
            <person name="Ohm R."/>
            <person name="Nagy I."/>
            <person name="Pangilinan J."/>
            <person name="Yan J."/>
            <person name="Xiong Y."/>
            <person name="Grigoriev I.V."/>
            <person name="Hibbett D.S."/>
            <person name="Nagy L.G."/>
        </authorList>
    </citation>
    <scope>NUCLEOTIDE SEQUENCE [LARGE SCALE GENOMIC DNA]</scope>
    <source>
        <strain evidence="8 9">SZMC22713</strain>
    </source>
</reference>
<dbReference type="Gene3D" id="3.30.1600.10">
    <property type="entry name" value="SIR2/SIRT2 'Small Domain"/>
    <property type="match status" value="1"/>
</dbReference>
<evidence type="ECO:0000256" key="4">
    <source>
        <dbReference type="ARBA" id="ARBA00023027"/>
    </source>
</evidence>
<evidence type="ECO:0000259" key="7">
    <source>
        <dbReference type="PROSITE" id="PS50305"/>
    </source>
</evidence>
<comment type="similarity">
    <text evidence="2">Belongs to the sirtuin family. Class I subfamily.</text>
</comment>
<feature type="binding site" evidence="6">
    <location>
        <position position="159"/>
    </location>
    <ligand>
        <name>Zn(2+)</name>
        <dbReference type="ChEBI" id="CHEBI:29105"/>
    </ligand>
</feature>
<dbReference type="GO" id="GO:0005634">
    <property type="term" value="C:nucleus"/>
    <property type="evidence" value="ECO:0007669"/>
    <property type="project" value="TreeGrafter"/>
</dbReference>
<keyword evidence="4" id="KW-0520">NAD</keyword>
<dbReference type="Gene3D" id="3.40.50.1220">
    <property type="entry name" value="TPP-binding domain"/>
    <property type="match status" value="1"/>
</dbReference>
<dbReference type="Proteomes" id="UP000294933">
    <property type="component" value="Unassembled WGS sequence"/>
</dbReference>
<name>A0A4Y7PK89_9AGAM</name>
<evidence type="ECO:0000256" key="1">
    <source>
        <dbReference type="ARBA" id="ARBA00004173"/>
    </source>
</evidence>
<evidence type="ECO:0000256" key="2">
    <source>
        <dbReference type="ARBA" id="ARBA00006924"/>
    </source>
</evidence>
<dbReference type="InterPro" id="IPR026591">
    <property type="entry name" value="Sirtuin_cat_small_dom_sf"/>
</dbReference>
<keyword evidence="6" id="KW-0479">Metal-binding</keyword>
<dbReference type="InterPro" id="IPR003000">
    <property type="entry name" value="Sirtuin"/>
</dbReference>
<evidence type="ECO:0000256" key="6">
    <source>
        <dbReference type="PROSITE-ProRule" id="PRU00236"/>
    </source>
</evidence>
<dbReference type="STRING" id="50990.A0A4Y7PK89"/>
<feature type="domain" description="Deacetylase sirtuin-type" evidence="7">
    <location>
        <begin position="6"/>
        <end position="296"/>
    </location>
</feature>
<dbReference type="GO" id="GO:0017136">
    <property type="term" value="F:histone deacetylase activity, NAD-dependent"/>
    <property type="evidence" value="ECO:0007669"/>
    <property type="project" value="TreeGrafter"/>
</dbReference>
<dbReference type="PANTHER" id="PTHR11085">
    <property type="entry name" value="NAD-DEPENDENT PROTEIN DEACYLASE SIRTUIN-5, MITOCHONDRIAL-RELATED"/>
    <property type="match status" value="1"/>
</dbReference>
<evidence type="ECO:0000313" key="8">
    <source>
        <dbReference type="EMBL" id="TDL15508.1"/>
    </source>
</evidence>
<dbReference type="InterPro" id="IPR029035">
    <property type="entry name" value="DHS-like_NAD/FAD-binding_dom"/>
</dbReference>
<evidence type="ECO:0000313" key="9">
    <source>
        <dbReference type="Proteomes" id="UP000294933"/>
    </source>
</evidence>
<feature type="binding site" evidence="6">
    <location>
        <position position="207"/>
    </location>
    <ligand>
        <name>Zn(2+)</name>
        <dbReference type="ChEBI" id="CHEBI:29105"/>
    </ligand>
</feature>
<dbReference type="OrthoDB" id="424302at2759"/>
<feature type="binding site" evidence="6">
    <location>
        <position position="162"/>
    </location>
    <ligand>
        <name>Zn(2+)</name>
        <dbReference type="ChEBI" id="CHEBI:29105"/>
    </ligand>
</feature>
<dbReference type="InterPro" id="IPR050134">
    <property type="entry name" value="NAD-dep_sirtuin_deacylases"/>
</dbReference>
<proteinExistence type="inferred from homology"/>
<keyword evidence="3" id="KW-0808">Transferase</keyword>
<dbReference type="AlphaFoldDB" id="A0A4Y7PK89"/>
<comment type="subcellular location">
    <subcellularLocation>
        <location evidence="1">Mitochondrion</location>
    </subcellularLocation>
</comment>
<feature type="binding site" evidence="6">
    <location>
        <position position="193"/>
    </location>
    <ligand>
        <name>Zn(2+)</name>
        <dbReference type="ChEBI" id="CHEBI:29105"/>
    </ligand>
</feature>
<dbReference type="PANTHER" id="PTHR11085:SF10">
    <property type="entry name" value="NAD-DEPENDENT PROTEIN DEACYLASE SIRTUIN-5, MITOCHONDRIAL-RELATED"/>
    <property type="match status" value="1"/>
</dbReference>
<dbReference type="Pfam" id="PF02146">
    <property type="entry name" value="SIR2"/>
    <property type="match status" value="1"/>
</dbReference>
<keyword evidence="5" id="KW-0496">Mitochondrion</keyword>
<dbReference type="GO" id="GO:0005739">
    <property type="term" value="C:mitochondrion"/>
    <property type="evidence" value="ECO:0007669"/>
    <property type="project" value="UniProtKB-SubCell"/>
</dbReference>
<dbReference type="GO" id="GO:0046872">
    <property type="term" value="F:metal ion binding"/>
    <property type="evidence" value="ECO:0007669"/>
    <property type="project" value="UniProtKB-KW"/>
</dbReference>
<dbReference type="SUPFAM" id="SSF52467">
    <property type="entry name" value="DHS-like NAD/FAD-binding domain"/>
    <property type="match status" value="1"/>
</dbReference>
<dbReference type="InterPro" id="IPR026590">
    <property type="entry name" value="Ssirtuin_cat_dom"/>
</dbReference>